<evidence type="ECO:0000313" key="1">
    <source>
        <dbReference type="EMBL" id="MEQ2180532.1"/>
    </source>
</evidence>
<comment type="caution">
    <text evidence="1">The sequence shown here is derived from an EMBL/GenBank/DDBJ whole genome shotgun (WGS) entry which is preliminary data.</text>
</comment>
<name>A0ABV0PAU0_9TELE</name>
<sequence length="101" mass="11413">MVGRLEGGGSTARQLLAFQKRLAPGSTINNELILSACGQRNTPHLFWNNQVLFKPHTKVTHTPRKIKLGKQSDRTIKSSFCSKSIDTFPETFYYYCDFSSV</sequence>
<proteinExistence type="predicted"/>
<gene>
    <name evidence="1" type="ORF">GOODEAATRI_002157</name>
</gene>
<evidence type="ECO:0000313" key="2">
    <source>
        <dbReference type="Proteomes" id="UP001476798"/>
    </source>
</evidence>
<accession>A0ABV0PAU0</accession>
<keyword evidence="2" id="KW-1185">Reference proteome</keyword>
<organism evidence="1 2">
    <name type="scientific">Goodea atripinnis</name>
    <dbReference type="NCBI Taxonomy" id="208336"/>
    <lineage>
        <taxon>Eukaryota</taxon>
        <taxon>Metazoa</taxon>
        <taxon>Chordata</taxon>
        <taxon>Craniata</taxon>
        <taxon>Vertebrata</taxon>
        <taxon>Euteleostomi</taxon>
        <taxon>Actinopterygii</taxon>
        <taxon>Neopterygii</taxon>
        <taxon>Teleostei</taxon>
        <taxon>Neoteleostei</taxon>
        <taxon>Acanthomorphata</taxon>
        <taxon>Ovalentaria</taxon>
        <taxon>Atherinomorphae</taxon>
        <taxon>Cyprinodontiformes</taxon>
        <taxon>Goodeidae</taxon>
        <taxon>Goodea</taxon>
    </lineage>
</organism>
<dbReference type="EMBL" id="JAHRIO010070040">
    <property type="protein sequence ID" value="MEQ2180532.1"/>
    <property type="molecule type" value="Genomic_DNA"/>
</dbReference>
<protein>
    <submittedName>
        <fullName evidence="1">Uncharacterized protein</fullName>
    </submittedName>
</protein>
<reference evidence="1 2" key="1">
    <citation type="submission" date="2021-06" db="EMBL/GenBank/DDBJ databases">
        <authorList>
            <person name="Palmer J.M."/>
        </authorList>
    </citation>
    <scope>NUCLEOTIDE SEQUENCE [LARGE SCALE GENOMIC DNA]</scope>
    <source>
        <strain evidence="1 2">GA_2019</strain>
        <tissue evidence="1">Muscle</tissue>
    </source>
</reference>
<dbReference type="Proteomes" id="UP001476798">
    <property type="component" value="Unassembled WGS sequence"/>
</dbReference>